<gene>
    <name evidence="1" type="ORF">LCGC14_0220330</name>
</gene>
<evidence type="ECO:0000313" key="1">
    <source>
        <dbReference type="EMBL" id="KKN91167.1"/>
    </source>
</evidence>
<sequence>MTISIPESEMIEDTVICTACGGDCCKKCSGAYHPDDLKPVTVDSLASRFADGIYAIDWWEGDVRPGKDEWPISLFIRPAHVGITKLHDPSWGGVCIHWNATNGCCFELHHRPKTCRELVPKDNGNCIGPFNKEEAAMAWVPYQQKIEKAAVIARQQR</sequence>
<comment type="caution">
    <text evidence="1">The sequence shown here is derived from an EMBL/GenBank/DDBJ whole genome shotgun (WGS) entry which is preliminary data.</text>
</comment>
<reference evidence="1" key="1">
    <citation type="journal article" date="2015" name="Nature">
        <title>Complex archaea that bridge the gap between prokaryotes and eukaryotes.</title>
        <authorList>
            <person name="Spang A."/>
            <person name="Saw J.H."/>
            <person name="Jorgensen S.L."/>
            <person name="Zaremba-Niedzwiedzka K."/>
            <person name="Martijn J."/>
            <person name="Lind A.E."/>
            <person name="van Eijk R."/>
            <person name="Schleper C."/>
            <person name="Guy L."/>
            <person name="Ettema T.J."/>
        </authorList>
    </citation>
    <scope>NUCLEOTIDE SEQUENCE</scope>
</reference>
<dbReference type="AlphaFoldDB" id="A0A0F9UUJ1"/>
<name>A0A0F9UUJ1_9ZZZZ</name>
<protein>
    <submittedName>
        <fullName evidence="1">Uncharacterized protein</fullName>
    </submittedName>
</protein>
<proteinExistence type="predicted"/>
<dbReference type="Pfam" id="PF03692">
    <property type="entry name" value="CxxCxxCC"/>
    <property type="match status" value="1"/>
</dbReference>
<accession>A0A0F9UUJ1</accession>
<dbReference type="EMBL" id="LAZR01000105">
    <property type="protein sequence ID" value="KKN91167.1"/>
    <property type="molecule type" value="Genomic_DNA"/>
</dbReference>
<dbReference type="InterPro" id="IPR005358">
    <property type="entry name" value="Puta_zinc/iron-chelating_dom"/>
</dbReference>
<organism evidence="1">
    <name type="scientific">marine sediment metagenome</name>
    <dbReference type="NCBI Taxonomy" id="412755"/>
    <lineage>
        <taxon>unclassified sequences</taxon>
        <taxon>metagenomes</taxon>
        <taxon>ecological metagenomes</taxon>
    </lineage>
</organism>